<dbReference type="AlphaFoldDB" id="A0A840TSG8"/>
<feature type="region of interest" description="Disordered" evidence="1">
    <location>
        <begin position="90"/>
        <end position="110"/>
    </location>
</feature>
<evidence type="ECO:0000313" key="3">
    <source>
        <dbReference type="Proteomes" id="UP000557307"/>
    </source>
</evidence>
<sequence length="160" mass="18223">MHQTTPTPTPKVNDIHECLEHIMQQKGLTAYALSKELGFDKPAKLYTILRRKTKPSYETLVSILTRFEDLNGDWLLRGKGEPFKTTQTHIVSQNPDGSKVSITTSEQSGPSTEALVLRERAHMLEKQLGDREDTIQLLKQQIMILREVIHRESGPSRFSL</sequence>
<evidence type="ECO:0008006" key="4">
    <source>
        <dbReference type="Google" id="ProtNLM"/>
    </source>
</evidence>
<keyword evidence="3" id="KW-1185">Reference proteome</keyword>
<organism evidence="2 3">
    <name type="scientific">Rhabdobacter roseus</name>
    <dbReference type="NCBI Taxonomy" id="1655419"/>
    <lineage>
        <taxon>Bacteria</taxon>
        <taxon>Pseudomonadati</taxon>
        <taxon>Bacteroidota</taxon>
        <taxon>Cytophagia</taxon>
        <taxon>Cytophagales</taxon>
        <taxon>Cytophagaceae</taxon>
        <taxon>Rhabdobacter</taxon>
    </lineage>
</organism>
<dbReference type="EMBL" id="JACHGF010000003">
    <property type="protein sequence ID" value="MBB5284213.1"/>
    <property type="molecule type" value="Genomic_DNA"/>
</dbReference>
<gene>
    <name evidence="2" type="ORF">HNQ92_002356</name>
</gene>
<reference evidence="2 3" key="1">
    <citation type="submission" date="2020-08" db="EMBL/GenBank/DDBJ databases">
        <title>Genomic Encyclopedia of Type Strains, Phase IV (KMG-IV): sequencing the most valuable type-strain genomes for metagenomic binning, comparative biology and taxonomic classification.</title>
        <authorList>
            <person name="Goeker M."/>
        </authorList>
    </citation>
    <scope>NUCLEOTIDE SEQUENCE [LARGE SCALE GENOMIC DNA]</scope>
    <source>
        <strain evidence="2 3">DSM 105074</strain>
    </source>
</reference>
<protein>
    <recommendedName>
        <fullName evidence="4">XRE family transcriptional regulator</fullName>
    </recommendedName>
</protein>
<dbReference type="RefSeq" id="WP_184174168.1">
    <property type="nucleotide sequence ID" value="NZ_JACHGF010000003.1"/>
</dbReference>
<comment type="caution">
    <text evidence="2">The sequence shown here is derived from an EMBL/GenBank/DDBJ whole genome shotgun (WGS) entry which is preliminary data.</text>
</comment>
<proteinExistence type="predicted"/>
<evidence type="ECO:0000256" key="1">
    <source>
        <dbReference type="SAM" id="MobiDB-lite"/>
    </source>
</evidence>
<name>A0A840TSG8_9BACT</name>
<evidence type="ECO:0000313" key="2">
    <source>
        <dbReference type="EMBL" id="MBB5284213.1"/>
    </source>
</evidence>
<dbReference type="Proteomes" id="UP000557307">
    <property type="component" value="Unassembled WGS sequence"/>
</dbReference>
<accession>A0A840TSG8</accession>